<dbReference type="InterPro" id="IPR018683">
    <property type="entry name" value="DUF2169"/>
</dbReference>
<evidence type="ECO:0000256" key="1">
    <source>
        <dbReference type="ARBA" id="ARBA00022737"/>
    </source>
</evidence>
<gene>
    <name evidence="4" type="ORF">AYM40_17990</name>
</gene>
<dbReference type="Gene3D" id="2.160.20.80">
    <property type="entry name" value="E3 ubiquitin-protein ligase SopA"/>
    <property type="match status" value="3"/>
</dbReference>
<dbReference type="PANTHER" id="PTHR47485:SF1">
    <property type="entry name" value="THYLAKOID LUMENAL 17.4 KDA PROTEIN, CHLOROPLASTIC"/>
    <property type="match status" value="1"/>
</dbReference>
<dbReference type="OrthoDB" id="237820at2"/>
<dbReference type="RefSeq" id="WP_063497401.1">
    <property type="nucleotide sequence ID" value="NZ_CP014578.1"/>
</dbReference>
<reference evidence="4 5" key="1">
    <citation type="journal article" date="2016" name="Gene">
        <title>PacBio SMRT assembly of a complex multi-replicon genome reveals chlorocatechol degradative operon in a region of genome plasticity.</title>
        <authorList>
            <person name="Ricker N."/>
            <person name="Shen S.Y."/>
            <person name="Goordial J."/>
            <person name="Jin S."/>
            <person name="Fulthorpe R.R."/>
        </authorList>
    </citation>
    <scope>NUCLEOTIDE SEQUENCE [LARGE SCALE GENOMIC DNA]</scope>
    <source>
        <strain evidence="4 5">OLGA172</strain>
    </source>
</reference>
<feature type="domain" description="DUF2169" evidence="3">
    <location>
        <begin position="20"/>
        <end position="301"/>
    </location>
</feature>
<dbReference type="STRING" id="1804984.AYM40_17990"/>
<sequence length="850" mass="93436">MKIIKPTPLGILTRAYRSDGREYLGIAIPMMATLGETPRLVGETELWDTVGEALSGYTLDAALPKPHAEFLVSGHAYGKYCGRSHVCHAGIRFAGIDKQLRVSGDRYWTGGMTRAADEATAAEPFETLPIDWPLAYGGAGYADNPRGRGFATASGDRATPRLLPNIEYAADLIHRREQRIEPASFTPIAPDWPPRSALLGQFDQPWREADCPGFPRTIDHRYFNVAPLDQQLSAHTALPDGAAYEITHMHPERAVIAGRLPALRARCFVQRQREDALAEVPMRLTTAWFIPHRERVVMIFHGAAEVEEFDAQDIACLMIGAELNAQPLSAMDYRRVFDLRMDSKCGALHALRDRDLVPVSMLVHAGGEDETTHAPSQSAVQRNLLRRAQLRAEQAAASAHGPAAQLALDAIATAAEPKRPPRLDELAEFVQQQEQQAEEQRAALETMRQQIEAKHAASLSMAPARRGPPPSSITSACLARTEQPALLEMARAADHKLREAYLHAAHYQDAAPRLDPAAADTARRRVAAMYANGESLAGLDLTGADLSGMNLRGAQLSGVLLESANLTGTDFSEATLTSAVLVRATLLRARFARAQLTQANLSLAQCEDTDFSEATLDRSLFEHTPFLRCRLPRASIHRAQFRHCRFDAVDFSEAKLADLVFMEQTFHDVSFNQAHIRKLAFIQCRLERASFTEADIVGLGFVETDAKGVHFDRASLRKACFVKDSVLTDADFTQARLTEVNLRQVSAQRANFSGARINQCDFSDACLEAANLQGVKLDNGYMVRTDLSAANLARADLIGGYLRRANLRGTNLREANLFRANLAETSMDRGTQLDGAYLEQAVLCPLSRSA</sequence>
<dbReference type="Proteomes" id="UP000076852">
    <property type="component" value="Chromosome 1"/>
</dbReference>
<name>A0A160FN18_9BURK</name>
<proteinExistence type="predicted"/>
<organism evidence="4 5">
    <name type="scientific">Paraburkholderia phytofirmans OLGA172</name>
    <dbReference type="NCBI Taxonomy" id="1417228"/>
    <lineage>
        <taxon>Bacteria</taxon>
        <taxon>Pseudomonadati</taxon>
        <taxon>Pseudomonadota</taxon>
        <taxon>Betaproteobacteria</taxon>
        <taxon>Burkholderiales</taxon>
        <taxon>Burkholderiaceae</taxon>
        <taxon>Paraburkholderia</taxon>
    </lineage>
</organism>
<evidence type="ECO:0000313" key="4">
    <source>
        <dbReference type="EMBL" id="ANB74050.1"/>
    </source>
</evidence>
<dbReference type="KEGG" id="buz:AYM40_17990"/>
<evidence type="ECO:0000313" key="5">
    <source>
        <dbReference type="Proteomes" id="UP000076852"/>
    </source>
</evidence>
<dbReference type="EMBL" id="CP014578">
    <property type="protein sequence ID" value="ANB74050.1"/>
    <property type="molecule type" value="Genomic_DNA"/>
</dbReference>
<dbReference type="InterPro" id="IPR001646">
    <property type="entry name" value="5peptide_repeat"/>
</dbReference>
<evidence type="ECO:0000256" key="2">
    <source>
        <dbReference type="SAM" id="MobiDB-lite"/>
    </source>
</evidence>
<dbReference type="SUPFAM" id="SSF141571">
    <property type="entry name" value="Pentapeptide repeat-like"/>
    <property type="match status" value="3"/>
</dbReference>
<protein>
    <recommendedName>
        <fullName evidence="3">DUF2169 domain-containing protein</fullName>
    </recommendedName>
</protein>
<dbReference type="PANTHER" id="PTHR47485">
    <property type="entry name" value="THYLAKOID LUMENAL 17.4 KDA PROTEIN, CHLOROPLASTIC"/>
    <property type="match status" value="1"/>
</dbReference>
<dbReference type="AlphaFoldDB" id="A0A160FN18"/>
<dbReference type="Pfam" id="PF00805">
    <property type="entry name" value="Pentapeptide"/>
    <property type="match status" value="5"/>
</dbReference>
<feature type="region of interest" description="Disordered" evidence="2">
    <location>
        <begin position="451"/>
        <end position="473"/>
    </location>
</feature>
<accession>A0A160FN18</accession>
<dbReference type="Pfam" id="PF09937">
    <property type="entry name" value="DUF2169"/>
    <property type="match status" value="1"/>
</dbReference>
<evidence type="ECO:0000259" key="3">
    <source>
        <dbReference type="Pfam" id="PF09937"/>
    </source>
</evidence>
<dbReference type="Pfam" id="PF13599">
    <property type="entry name" value="Pentapeptide_4"/>
    <property type="match status" value="1"/>
</dbReference>
<keyword evidence="5" id="KW-1185">Reference proteome</keyword>
<keyword evidence="1" id="KW-0677">Repeat</keyword>